<evidence type="ECO:0000256" key="2">
    <source>
        <dbReference type="ARBA" id="ARBA00023082"/>
    </source>
</evidence>
<evidence type="ECO:0000256" key="3">
    <source>
        <dbReference type="ARBA" id="ARBA00023125"/>
    </source>
</evidence>
<name>A0A1H9SV92_9PSEU</name>
<dbReference type="EMBL" id="FOFR01000017">
    <property type="protein sequence ID" value="SER88930.1"/>
    <property type="molecule type" value="Genomic_DNA"/>
</dbReference>
<dbReference type="InterPro" id="IPR007627">
    <property type="entry name" value="RNA_pol_sigma70_r2"/>
</dbReference>
<keyword evidence="4" id="KW-0804">Transcription</keyword>
<dbReference type="GO" id="GO:0003677">
    <property type="term" value="F:DNA binding"/>
    <property type="evidence" value="ECO:0007669"/>
    <property type="project" value="UniProtKB-KW"/>
</dbReference>
<accession>A0A1H9SV92</accession>
<proteinExistence type="predicted"/>
<dbReference type="PANTHER" id="PTHR43133:SF52">
    <property type="entry name" value="ECF RNA POLYMERASE SIGMA FACTOR SIGL"/>
    <property type="match status" value="1"/>
</dbReference>
<evidence type="ECO:0000256" key="4">
    <source>
        <dbReference type="ARBA" id="ARBA00023163"/>
    </source>
</evidence>
<keyword evidence="7" id="KW-1185">Reference proteome</keyword>
<dbReference type="GO" id="GO:0006352">
    <property type="term" value="P:DNA-templated transcription initiation"/>
    <property type="evidence" value="ECO:0007669"/>
    <property type="project" value="InterPro"/>
</dbReference>
<reference evidence="7" key="1">
    <citation type="submission" date="2016-10" db="EMBL/GenBank/DDBJ databases">
        <authorList>
            <person name="Varghese N."/>
            <person name="Submissions S."/>
        </authorList>
    </citation>
    <scope>NUCLEOTIDE SEQUENCE [LARGE SCALE GENOMIC DNA]</scope>
    <source>
        <strain evidence="7">CGMCC 4.3525</strain>
    </source>
</reference>
<sequence>MWKTKTMCRARDTVADEVLIRRLFEDHGRAVLTYATRLCEDRAAAEDVVQETLLRAWRRPGELLGSKGAVRGWLLAVAHSVVTEGRTAGGGGARHGFFHEHLSLGRSNADSSSSRG</sequence>
<dbReference type="AlphaFoldDB" id="A0A1H9SV92"/>
<dbReference type="STRING" id="402600.SAMN05216188_11710"/>
<feature type="domain" description="RNA polymerase sigma-70 region 2" evidence="5">
    <location>
        <begin position="23"/>
        <end position="82"/>
    </location>
</feature>
<keyword evidence="1" id="KW-0805">Transcription regulation</keyword>
<evidence type="ECO:0000259" key="5">
    <source>
        <dbReference type="Pfam" id="PF04542"/>
    </source>
</evidence>
<gene>
    <name evidence="6" type="ORF">SAMN05216188_11710</name>
</gene>
<dbReference type="RefSeq" id="WP_425434703.1">
    <property type="nucleotide sequence ID" value="NZ_FOFR01000017.1"/>
</dbReference>
<dbReference type="PANTHER" id="PTHR43133">
    <property type="entry name" value="RNA POLYMERASE ECF-TYPE SIGMA FACTO"/>
    <property type="match status" value="1"/>
</dbReference>
<dbReference type="InterPro" id="IPR013325">
    <property type="entry name" value="RNA_pol_sigma_r2"/>
</dbReference>
<evidence type="ECO:0000313" key="7">
    <source>
        <dbReference type="Proteomes" id="UP000199352"/>
    </source>
</evidence>
<evidence type="ECO:0000256" key="1">
    <source>
        <dbReference type="ARBA" id="ARBA00023015"/>
    </source>
</evidence>
<dbReference type="SUPFAM" id="SSF88946">
    <property type="entry name" value="Sigma2 domain of RNA polymerase sigma factors"/>
    <property type="match status" value="1"/>
</dbReference>
<dbReference type="GO" id="GO:0016987">
    <property type="term" value="F:sigma factor activity"/>
    <property type="evidence" value="ECO:0007669"/>
    <property type="project" value="UniProtKB-KW"/>
</dbReference>
<dbReference type="Gene3D" id="1.10.1740.10">
    <property type="match status" value="1"/>
</dbReference>
<dbReference type="Proteomes" id="UP000199352">
    <property type="component" value="Unassembled WGS sequence"/>
</dbReference>
<dbReference type="Pfam" id="PF04542">
    <property type="entry name" value="Sigma70_r2"/>
    <property type="match status" value="1"/>
</dbReference>
<keyword evidence="2" id="KW-0731">Sigma factor</keyword>
<keyword evidence="3" id="KW-0238">DNA-binding</keyword>
<evidence type="ECO:0000313" key="6">
    <source>
        <dbReference type="EMBL" id="SER88930.1"/>
    </source>
</evidence>
<dbReference type="InterPro" id="IPR039425">
    <property type="entry name" value="RNA_pol_sigma-70-like"/>
</dbReference>
<organism evidence="6 7">
    <name type="scientific">Lentzea xinjiangensis</name>
    <dbReference type="NCBI Taxonomy" id="402600"/>
    <lineage>
        <taxon>Bacteria</taxon>
        <taxon>Bacillati</taxon>
        <taxon>Actinomycetota</taxon>
        <taxon>Actinomycetes</taxon>
        <taxon>Pseudonocardiales</taxon>
        <taxon>Pseudonocardiaceae</taxon>
        <taxon>Lentzea</taxon>
    </lineage>
</organism>
<protein>
    <submittedName>
        <fullName evidence="6">Sigma-70 region 2</fullName>
    </submittedName>
</protein>